<keyword evidence="1" id="KW-0812">Transmembrane</keyword>
<dbReference type="Proteomes" id="UP001281656">
    <property type="component" value="Unassembled WGS sequence"/>
</dbReference>
<comment type="caution">
    <text evidence="2">The sequence shown here is derived from an EMBL/GenBank/DDBJ whole genome shotgun (WGS) entry which is preliminary data.</text>
</comment>
<keyword evidence="3" id="KW-1185">Reference proteome</keyword>
<dbReference type="InterPro" id="IPR012902">
    <property type="entry name" value="N_methyl_site"/>
</dbReference>
<dbReference type="Pfam" id="PF07963">
    <property type="entry name" value="N_methyl"/>
    <property type="match status" value="1"/>
</dbReference>
<evidence type="ECO:0000313" key="3">
    <source>
        <dbReference type="Proteomes" id="UP001281656"/>
    </source>
</evidence>
<dbReference type="PROSITE" id="PS00409">
    <property type="entry name" value="PROKAR_NTER_METHYL"/>
    <property type="match status" value="1"/>
</dbReference>
<proteinExistence type="predicted"/>
<keyword evidence="1" id="KW-1133">Transmembrane helix</keyword>
<dbReference type="SUPFAM" id="SSF54523">
    <property type="entry name" value="Pili subunits"/>
    <property type="match status" value="1"/>
</dbReference>
<dbReference type="Gene3D" id="2.160.20.120">
    <property type="match status" value="1"/>
</dbReference>
<keyword evidence="1" id="KW-0472">Membrane</keyword>
<dbReference type="NCBIfam" id="TIGR02532">
    <property type="entry name" value="IV_pilin_GFxxxE"/>
    <property type="match status" value="1"/>
</dbReference>
<name>A0ABU4JX55_9CLOT</name>
<dbReference type="RefSeq" id="WP_318799012.1">
    <property type="nucleotide sequence ID" value="NZ_JARUJP010000027.1"/>
</dbReference>
<dbReference type="InterPro" id="IPR045584">
    <property type="entry name" value="Pilin-like"/>
</dbReference>
<feature type="transmembrane region" description="Helical" evidence="1">
    <location>
        <begin position="7"/>
        <end position="28"/>
    </location>
</feature>
<organism evidence="2 3">
    <name type="scientific">Clostridium tanneri</name>
    <dbReference type="NCBI Taxonomy" id="3037988"/>
    <lineage>
        <taxon>Bacteria</taxon>
        <taxon>Bacillati</taxon>
        <taxon>Bacillota</taxon>
        <taxon>Clostridia</taxon>
        <taxon>Eubacteriales</taxon>
        <taxon>Clostridiaceae</taxon>
        <taxon>Clostridium</taxon>
    </lineage>
</organism>
<evidence type="ECO:0000313" key="2">
    <source>
        <dbReference type="EMBL" id="MDW8802738.1"/>
    </source>
</evidence>
<evidence type="ECO:0000256" key="1">
    <source>
        <dbReference type="SAM" id="Phobius"/>
    </source>
</evidence>
<protein>
    <submittedName>
        <fullName evidence="2">Prepilin-type N-terminal cleavage/methylation domain-containing protein</fullName>
    </submittedName>
</protein>
<accession>A0ABU4JX55</accession>
<sequence>MRRYKKGFTLVELMISVAILGVIVAITYDVINSSNTFFSKQNSNIKNNEDIRVVNTWLSRDLQSSSSFIDNSLSDDAKKGKAPIYEIGDIKYYKINTGKINDDNLYRIERHSNKDGKMVLIENVSEEGFIIYLNESNKFYEVTVALKDKFNTDKKNKFIVSTIKDVVITKPEIPDPEIPGEGTESEIFIDTNGDRRFNGDDYKVASPYDSNEDKKYTNTSWELVIGKDLSRTYGKDIRFIVEGGIFVKKGVTLTTNKSILLQTKSEINCNGVTLDCYGNGGIFLKANGSISAQQSKIQIDGGGEISIDGKGALAIKEANISISGGGNIDFTAGGALDCSKSNFDVSGGGNSKNNKGEIKLSGNPWLINEGIINGIKVSRSSFSSPYIIDKNSP</sequence>
<reference evidence="2 3" key="1">
    <citation type="submission" date="2023-04" db="EMBL/GenBank/DDBJ databases">
        <title>Clostridium tannerae sp. nov., isolated from the fecal material of an alpaca.</title>
        <authorList>
            <person name="Miller S."/>
            <person name="Hendry M."/>
            <person name="King J."/>
            <person name="Sankaranarayanan K."/>
            <person name="Lawson P.A."/>
        </authorList>
    </citation>
    <scope>NUCLEOTIDE SEQUENCE [LARGE SCALE GENOMIC DNA]</scope>
    <source>
        <strain evidence="2 3">A1-XYC3</strain>
    </source>
</reference>
<dbReference type="EMBL" id="JARUJP010000027">
    <property type="protein sequence ID" value="MDW8802738.1"/>
    <property type="molecule type" value="Genomic_DNA"/>
</dbReference>
<gene>
    <name evidence="2" type="ORF">P8V03_16450</name>
</gene>